<accession>A0AA91YX13</accession>
<keyword evidence="1" id="KW-0472">Membrane</keyword>
<evidence type="ECO:0000256" key="1">
    <source>
        <dbReference type="SAM" id="Phobius"/>
    </source>
</evidence>
<feature type="transmembrane region" description="Helical" evidence="1">
    <location>
        <begin position="6"/>
        <end position="24"/>
    </location>
</feature>
<sequence>MVTYFAIFLFRFLMNVLAKILIFYESHNKKQRNLFGNGCGKWERLRERLRKNSRFFSCFSSKNILSLQREKEKRFLKSLYSFTRQRINNIKYHNQT</sequence>
<keyword evidence="1" id="KW-1133">Transmembrane helix</keyword>
<proteinExistence type="predicted"/>
<evidence type="ECO:0000313" key="2">
    <source>
        <dbReference type="EMBL" id="OXL43801.1"/>
    </source>
</evidence>
<dbReference type="Proteomes" id="UP000215155">
    <property type="component" value="Unassembled WGS sequence"/>
</dbReference>
<protein>
    <submittedName>
        <fullName evidence="2">Uncharacterized protein</fullName>
    </submittedName>
</protein>
<reference evidence="2 3" key="1">
    <citation type="submission" date="2017-07" db="EMBL/GenBank/DDBJ databases">
        <title>Draft genome sequence of Prevotella copri isolated from the gut of healthy adult Indian.</title>
        <authorList>
            <person name="Das B."/>
            <person name="Bag S."/>
            <person name="Ghosh T.S."/>
        </authorList>
    </citation>
    <scope>NUCLEOTIDE SEQUENCE [LARGE SCALE GENOMIC DNA]</scope>
    <source>
        <strain evidence="2 3">Indica</strain>
    </source>
</reference>
<organism evidence="2 3">
    <name type="scientific">Segatella copri</name>
    <dbReference type="NCBI Taxonomy" id="165179"/>
    <lineage>
        <taxon>Bacteria</taxon>
        <taxon>Pseudomonadati</taxon>
        <taxon>Bacteroidota</taxon>
        <taxon>Bacteroidia</taxon>
        <taxon>Bacteroidales</taxon>
        <taxon>Prevotellaceae</taxon>
        <taxon>Segatella</taxon>
    </lineage>
</organism>
<dbReference type="EMBL" id="NMPZ01000013">
    <property type="protein sequence ID" value="OXL43801.1"/>
    <property type="molecule type" value="Genomic_DNA"/>
</dbReference>
<keyword evidence="1" id="KW-0812">Transmembrane</keyword>
<name>A0AA91YX13_9BACT</name>
<gene>
    <name evidence="2" type="ORF">CFT61_09470</name>
</gene>
<evidence type="ECO:0000313" key="3">
    <source>
        <dbReference type="Proteomes" id="UP000215155"/>
    </source>
</evidence>
<comment type="caution">
    <text evidence="2">The sequence shown here is derived from an EMBL/GenBank/DDBJ whole genome shotgun (WGS) entry which is preliminary data.</text>
</comment>
<dbReference type="AlphaFoldDB" id="A0AA91YX13"/>